<reference evidence="2" key="2">
    <citation type="submission" date="2015-01" db="EMBL/GenBank/DDBJ databases">
        <title>Evolutionary Origins and Diversification of the Mycorrhizal Mutualists.</title>
        <authorList>
            <consortium name="DOE Joint Genome Institute"/>
            <consortium name="Mycorrhizal Genomics Consortium"/>
            <person name="Kohler A."/>
            <person name="Kuo A."/>
            <person name="Nagy L.G."/>
            <person name="Floudas D."/>
            <person name="Copeland A."/>
            <person name="Barry K.W."/>
            <person name="Cichocki N."/>
            <person name="Veneault-Fourrey C."/>
            <person name="LaButti K."/>
            <person name="Lindquist E.A."/>
            <person name="Lipzen A."/>
            <person name="Lundell T."/>
            <person name="Morin E."/>
            <person name="Murat C."/>
            <person name="Riley R."/>
            <person name="Ohm R."/>
            <person name="Sun H."/>
            <person name="Tunlid A."/>
            <person name="Henrissat B."/>
            <person name="Grigoriev I.V."/>
            <person name="Hibbett D.S."/>
            <person name="Martin F."/>
        </authorList>
    </citation>
    <scope>NUCLEOTIDE SEQUENCE [LARGE SCALE GENOMIC DNA]</scope>
    <source>
        <strain evidence="2">h7</strain>
    </source>
</reference>
<sequence length="79" mass="9273">MLISEIPRPSITNAASGSLQIQIYPFFLSLEFVSSTILAVRESEFYASRRLQHSIFNARLIRAPKLRWFRLKFLQQRCL</sequence>
<keyword evidence="2" id="KW-1185">Reference proteome</keyword>
<gene>
    <name evidence="1" type="ORF">M413DRAFT_351709</name>
</gene>
<accession>A0A0C2YTM8</accession>
<name>A0A0C2YTM8_HEBCY</name>
<protein>
    <submittedName>
        <fullName evidence="1">Uncharacterized protein</fullName>
    </submittedName>
</protein>
<proteinExistence type="predicted"/>
<organism evidence="1 2">
    <name type="scientific">Hebeloma cylindrosporum</name>
    <dbReference type="NCBI Taxonomy" id="76867"/>
    <lineage>
        <taxon>Eukaryota</taxon>
        <taxon>Fungi</taxon>
        <taxon>Dikarya</taxon>
        <taxon>Basidiomycota</taxon>
        <taxon>Agaricomycotina</taxon>
        <taxon>Agaricomycetes</taxon>
        <taxon>Agaricomycetidae</taxon>
        <taxon>Agaricales</taxon>
        <taxon>Agaricineae</taxon>
        <taxon>Hymenogastraceae</taxon>
        <taxon>Hebeloma</taxon>
    </lineage>
</organism>
<evidence type="ECO:0000313" key="2">
    <source>
        <dbReference type="Proteomes" id="UP000053424"/>
    </source>
</evidence>
<evidence type="ECO:0000313" key="1">
    <source>
        <dbReference type="EMBL" id="KIM44372.1"/>
    </source>
</evidence>
<dbReference type="AlphaFoldDB" id="A0A0C2YTM8"/>
<reference evidence="1 2" key="1">
    <citation type="submission" date="2014-04" db="EMBL/GenBank/DDBJ databases">
        <authorList>
            <consortium name="DOE Joint Genome Institute"/>
            <person name="Kuo A."/>
            <person name="Gay G."/>
            <person name="Dore J."/>
            <person name="Kohler A."/>
            <person name="Nagy L.G."/>
            <person name="Floudas D."/>
            <person name="Copeland A."/>
            <person name="Barry K.W."/>
            <person name="Cichocki N."/>
            <person name="Veneault-Fourrey C."/>
            <person name="LaButti K."/>
            <person name="Lindquist E.A."/>
            <person name="Lipzen A."/>
            <person name="Lundell T."/>
            <person name="Morin E."/>
            <person name="Murat C."/>
            <person name="Sun H."/>
            <person name="Tunlid A."/>
            <person name="Henrissat B."/>
            <person name="Grigoriev I.V."/>
            <person name="Hibbett D.S."/>
            <person name="Martin F."/>
            <person name="Nordberg H.P."/>
            <person name="Cantor M.N."/>
            <person name="Hua S.X."/>
        </authorList>
    </citation>
    <scope>NUCLEOTIDE SEQUENCE [LARGE SCALE GENOMIC DNA]</scope>
    <source>
        <strain evidence="2">h7</strain>
    </source>
</reference>
<dbReference type="HOGENOM" id="CLU_2606310_0_0_1"/>
<dbReference type="Proteomes" id="UP000053424">
    <property type="component" value="Unassembled WGS sequence"/>
</dbReference>
<dbReference type="EMBL" id="KN831773">
    <property type="protein sequence ID" value="KIM44372.1"/>
    <property type="molecule type" value="Genomic_DNA"/>
</dbReference>